<evidence type="ECO:0000313" key="1">
    <source>
        <dbReference type="EMBL" id="POG82079.1"/>
    </source>
</evidence>
<gene>
    <name evidence="1" type="ORF">GLOIN_2v1447415</name>
</gene>
<organism evidence="1 2">
    <name type="scientific">Rhizophagus irregularis (strain DAOM 181602 / DAOM 197198 / MUCL 43194)</name>
    <name type="common">Arbuscular mycorrhizal fungus</name>
    <name type="synonym">Glomus intraradices</name>
    <dbReference type="NCBI Taxonomy" id="747089"/>
    <lineage>
        <taxon>Eukaryota</taxon>
        <taxon>Fungi</taxon>
        <taxon>Fungi incertae sedis</taxon>
        <taxon>Mucoromycota</taxon>
        <taxon>Glomeromycotina</taxon>
        <taxon>Glomeromycetes</taxon>
        <taxon>Glomerales</taxon>
        <taxon>Glomeraceae</taxon>
        <taxon>Rhizophagus</taxon>
    </lineage>
</organism>
<reference evidence="1 2" key="2">
    <citation type="journal article" date="2018" name="New Phytol.">
        <title>High intraspecific genome diversity in the model arbuscular mycorrhizal symbiont Rhizophagus irregularis.</title>
        <authorList>
            <person name="Chen E.C.H."/>
            <person name="Morin E."/>
            <person name="Beaudet D."/>
            <person name="Noel J."/>
            <person name="Yildirir G."/>
            <person name="Ndikumana S."/>
            <person name="Charron P."/>
            <person name="St-Onge C."/>
            <person name="Giorgi J."/>
            <person name="Kruger M."/>
            <person name="Marton T."/>
            <person name="Ropars J."/>
            <person name="Grigoriev I.V."/>
            <person name="Hainaut M."/>
            <person name="Henrissat B."/>
            <person name="Roux C."/>
            <person name="Martin F."/>
            <person name="Corradi N."/>
        </authorList>
    </citation>
    <scope>NUCLEOTIDE SEQUENCE [LARGE SCALE GENOMIC DNA]</scope>
    <source>
        <strain evidence="1 2">DAOM 197198</strain>
    </source>
</reference>
<feature type="non-terminal residue" evidence="1">
    <location>
        <position position="1"/>
    </location>
</feature>
<dbReference type="EMBL" id="AUPC02000007">
    <property type="protein sequence ID" value="POG82079.1"/>
    <property type="molecule type" value="Genomic_DNA"/>
</dbReference>
<accession>A0A2P4QWR4</accession>
<reference evidence="1 2" key="1">
    <citation type="journal article" date="2013" name="Proc. Natl. Acad. Sci. U.S.A.">
        <title>Genome of an arbuscular mycorrhizal fungus provides insight into the oldest plant symbiosis.</title>
        <authorList>
            <person name="Tisserant E."/>
            <person name="Malbreil M."/>
            <person name="Kuo A."/>
            <person name="Kohler A."/>
            <person name="Symeonidi A."/>
            <person name="Balestrini R."/>
            <person name="Charron P."/>
            <person name="Duensing N."/>
            <person name="Frei Dit Frey N."/>
            <person name="Gianinazzi-Pearson V."/>
            <person name="Gilbert L.B."/>
            <person name="Handa Y."/>
            <person name="Herr J.R."/>
            <person name="Hijri M."/>
            <person name="Koul R."/>
            <person name="Kawaguchi M."/>
            <person name="Krajinski F."/>
            <person name="Lammers P.J."/>
            <person name="Masclaux F.G."/>
            <person name="Murat C."/>
            <person name="Morin E."/>
            <person name="Ndikumana S."/>
            <person name="Pagni M."/>
            <person name="Petitpierre D."/>
            <person name="Requena N."/>
            <person name="Rosikiewicz P."/>
            <person name="Riley R."/>
            <person name="Saito K."/>
            <person name="San Clemente H."/>
            <person name="Shapiro H."/>
            <person name="van Tuinen D."/>
            <person name="Becard G."/>
            <person name="Bonfante P."/>
            <person name="Paszkowski U."/>
            <person name="Shachar-Hill Y.Y."/>
            <person name="Tuskan G.A."/>
            <person name="Young P.W."/>
            <person name="Sanders I.R."/>
            <person name="Henrissat B."/>
            <person name="Rensing S.A."/>
            <person name="Grigoriev I.V."/>
            <person name="Corradi N."/>
            <person name="Roux C."/>
            <person name="Martin F."/>
        </authorList>
    </citation>
    <scope>NUCLEOTIDE SEQUENCE [LARGE SCALE GENOMIC DNA]</scope>
    <source>
        <strain evidence="1 2">DAOM 197198</strain>
    </source>
</reference>
<evidence type="ECO:0000313" key="2">
    <source>
        <dbReference type="Proteomes" id="UP000018888"/>
    </source>
</evidence>
<sequence length="111" mass="12644">GAEKRVKLYTGYNGTKILRERELKTPKMMKDQYIYIHIGSKEKKVRKLETIRFIHAGLSVLLLRLNSPAGYVNKISRSKMLTILSNISEFGKGVLPAIILAWKAKICNIIN</sequence>
<protein>
    <submittedName>
        <fullName evidence="1">Uncharacterized protein</fullName>
    </submittedName>
</protein>
<dbReference type="VEuPathDB" id="FungiDB:RhiirFUN_001084"/>
<keyword evidence="2" id="KW-1185">Reference proteome</keyword>
<comment type="caution">
    <text evidence="1">The sequence shown here is derived from an EMBL/GenBank/DDBJ whole genome shotgun (WGS) entry which is preliminary data.</text>
</comment>
<dbReference type="AlphaFoldDB" id="A0A2P4QWR4"/>
<proteinExistence type="predicted"/>
<name>A0A2P4QWR4_RHIID</name>
<dbReference type="Proteomes" id="UP000018888">
    <property type="component" value="Unassembled WGS sequence"/>
</dbReference>